<dbReference type="Proteomes" id="UP000203373">
    <property type="component" value="Segment"/>
</dbReference>
<keyword evidence="2" id="KW-1185">Reference proteome</keyword>
<name>A0A0K1LJU2_9CAUD</name>
<dbReference type="KEGG" id="vg:26629843"/>
<evidence type="ECO:0000313" key="2">
    <source>
        <dbReference type="Proteomes" id="UP000203373"/>
    </source>
</evidence>
<sequence>MWYYAPMSDKSNEPVRITRAKFKKIYGFSYKKSDYGVRFEDAHCINDPYAEEISNEIIPIIKNNSDDMWELHNDYVAEI</sequence>
<proteinExistence type="predicted"/>
<dbReference type="EMBL" id="KT176190">
    <property type="protein sequence ID" value="AKU42781.1"/>
    <property type="molecule type" value="Genomic_DNA"/>
</dbReference>
<protein>
    <submittedName>
        <fullName evidence="1">Uncharacterized protein</fullName>
    </submittedName>
</protein>
<gene>
    <name evidence="1" type="ORF">QL01_124</name>
</gene>
<accession>A0A0K1LJU2</accession>
<organism evidence="1 2">
    <name type="scientific">Escherichia phage QL01</name>
    <dbReference type="NCBI Taxonomy" id="1673871"/>
    <lineage>
        <taxon>Viruses</taxon>
        <taxon>Duplodnaviria</taxon>
        <taxon>Heunggongvirae</taxon>
        <taxon>Uroviricota</taxon>
        <taxon>Caudoviricetes</taxon>
        <taxon>Pantevenvirales</taxon>
        <taxon>Straboviridae</taxon>
        <taxon>Tevenvirinae</taxon>
        <taxon>Dhakavirus</taxon>
        <taxon>Dhakavirus ql01</taxon>
    </lineage>
</organism>
<dbReference type="GeneID" id="26629843"/>
<evidence type="ECO:0000313" key="1">
    <source>
        <dbReference type="EMBL" id="AKU42781.1"/>
    </source>
</evidence>
<reference evidence="2" key="1">
    <citation type="submission" date="2015-06" db="EMBL/GenBank/DDBJ databases">
        <title>Isolation and characterization of a T4-like phage QL01 with wide host range against APEC.</title>
        <authorList>
            <person name="Xu J."/>
            <person name="Chen M."/>
            <person name="Zhang W."/>
        </authorList>
    </citation>
    <scope>NUCLEOTIDE SEQUENCE [LARGE SCALE GENOMIC DNA]</scope>
</reference>
<dbReference type="RefSeq" id="YP_009202855.1">
    <property type="nucleotide sequence ID" value="NC_028847.1"/>
</dbReference>